<dbReference type="RefSeq" id="WP_015816509.1">
    <property type="nucleotide sequence ID" value="NC_013009.1"/>
</dbReference>
<sequence>MKYPKSKKNVQSKYFGVFLEVLFVAGLRGAAMALSMVRGQKKVTYILLATSILLQVFISLSVLYVSYTRSGTCNNIKTAYEKACIILSPSRDRSVPSKKLNRCIQPIFIAEVLAQVISTVGVTVVTFFYKEGRLAVSGYAALMVFFFILGSFSSFSSVVDRRESSVYVDKLNSVLDDVLASQSSMTETLSTMTEREEKLLYDTQQTNPYCTNGL</sequence>
<evidence type="ECO:0000313" key="2">
    <source>
        <dbReference type="EMBL" id="ACT69622.1"/>
    </source>
</evidence>
<dbReference type="EMBL" id="CP001431">
    <property type="protein sequence ID" value="ACT69622.1"/>
    <property type="molecule type" value="Genomic_DNA"/>
</dbReference>
<name>C6V5F8_NEORI</name>
<keyword evidence="3" id="KW-1185">Reference proteome</keyword>
<keyword evidence="1" id="KW-0812">Transmembrane</keyword>
<feature type="transmembrane region" description="Helical" evidence="1">
    <location>
        <begin position="43"/>
        <end position="67"/>
    </location>
</feature>
<reference evidence="2 3" key="1">
    <citation type="journal article" date="2009" name="Nucleic Acids Res.">
        <title>Analysis of complete genome sequence of Neorickettsia risticii: causative agent of Potomac horse fever.</title>
        <authorList>
            <person name="Lin M."/>
            <person name="Zhang C."/>
            <person name="Gibson K."/>
            <person name="Rikihisa Y."/>
        </authorList>
    </citation>
    <scope>NUCLEOTIDE SEQUENCE [LARGE SCALE GENOMIC DNA]</scope>
    <source>
        <strain evidence="2 3">Illinois</strain>
    </source>
</reference>
<evidence type="ECO:0000256" key="1">
    <source>
        <dbReference type="SAM" id="Phobius"/>
    </source>
</evidence>
<protein>
    <submittedName>
        <fullName evidence="2">Uncharacterized protein</fullName>
    </submittedName>
</protein>
<gene>
    <name evidence="2" type="ordered locus">NRI_0649</name>
</gene>
<proteinExistence type="predicted"/>
<dbReference type="AlphaFoldDB" id="C6V5F8"/>
<feature type="transmembrane region" description="Helical" evidence="1">
    <location>
        <begin position="135"/>
        <end position="155"/>
    </location>
</feature>
<organism evidence="2 3">
    <name type="scientific">Neorickettsia risticii (strain Illinois)</name>
    <dbReference type="NCBI Taxonomy" id="434131"/>
    <lineage>
        <taxon>Bacteria</taxon>
        <taxon>Pseudomonadati</taxon>
        <taxon>Pseudomonadota</taxon>
        <taxon>Alphaproteobacteria</taxon>
        <taxon>Rickettsiales</taxon>
        <taxon>Anaplasmataceae</taxon>
        <taxon>Neorickettsia</taxon>
    </lineage>
</organism>
<feature type="transmembrane region" description="Helical" evidence="1">
    <location>
        <begin position="12"/>
        <end position="37"/>
    </location>
</feature>
<feature type="transmembrane region" description="Helical" evidence="1">
    <location>
        <begin position="107"/>
        <end position="129"/>
    </location>
</feature>
<keyword evidence="1" id="KW-0472">Membrane</keyword>
<keyword evidence="1" id="KW-1133">Transmembrane helix</keyword>
<evidence type="ECO:0000313" key="3">
    <source>
        <dbReference type="Proteomes" id="UP000001627"/>
    </source>
</evidence>
<dbReference type="KEGG" id="nri:NRI_0649"/>
<dbReference type="Proteomes" id="UP000001627">
    <property type="component" value="Chromosome"/>
</dbReference>
<dbReference type="OrthoDB" id="7165664at2"/>
<accession>C6V5F8</accession>
<dbReference type="HOGENOM" id="CLU_112002_0_0_5"/>